<dbReference type="Proteomes" id="UP001159363">
    <property type="component" value="Chromosome 5"/>
</dbReference>
<dbReference type="EMBL" id="JARBHB010000006">
    <property type="protein sequence ID" value="KAJ8881381.1"/>
    <property type="molecule type" value="Genomic_DNA"/>
</dbReference>
<reference evidence="1 2" key="1">
    <citation type="submission" date="2023-02" db="EMBL/GenBank/DDBJ databases">
        <title>LHISI_Scaffold_Assembly.</title>
        <authorList>
            <person name="Stuart O.P."/>
            <person name="Cleave R."/>
            <person name="Magrath M.J.L."/>
            <person name="Mikheyev A.S."/>
        </authorList>
    </citation>
    <scope>NUCLEOTIDE SEQUENCE [LARGE SCALE GENOMIC DNA]</scope>
    <source>
        <strain evidence="1">Daus_M_001</strain>
        <tissue evidence="1">Leg muscle</tissue>
    </source>
</reference>
<organism evidence="1 2">
    <name type="scientific">Dryococelus australis</name>
    <dbReference type="NCBI Taxonomy" id="614101"/>
    <lineage>
        <taxon>Eukaryota</taxon>
        <taxon>Metazoa</taxon>
        <taxon>Ecdysozoa</taxon>
        <taxon>Arthropoda</taxon>
        <taxon>Hexapoda</taxon>
        <taxon>Insecta</taxon>
        <taxon>Pterygota</taxon>
        <taxon>Neoptera</taxon>
        <taxon>Polyneoptera</taxon>
        <taxon>Phasmatodea</taxon>
        <taxon>Verophasmatodea</taxon>
        <taxon>Anareolatae</taxon>
        <taxon>Phasmatidae</taxon>
        <taxon>Eurycanthinae</taxon>
        <taxon>Dryococelus</taxon>
    </lineage>
</organism>
<evidence type="ECO:0000313" key="2">
    <source>
        <dbReference type="Proteomes" id="UP001159363"/>
    </source>
</evidence>
<evidence type="ECO:0000313" key="1">
    <source>
        <dbReference type="EMBL" id="KAJ8881381.1"/>
    </source>
</evidence>
<accession>A0ABQ9HAU1</accession>
<name>A0ABQ9HAU1_9NEOP</name>
<proteinExistence type="predicted"/>
<gene>
    <name evidence="1" type="ORF">PR048_017862</name>
</gene>
<comment type="caution">
    <text evidence="1">The sequence shown here is derived from an EMBL/GenBank/DDBJ whole genome shotgun (WGS) entry which is preliminary data.</text>
</comment>
<sequence length="128" mass="14546">MQMHGFPLTRDDVRSLVYNFATQSGILHRFNNDNEKAVYDWLQLFLSRNPDISVRKSEGVSLAIVQGMDRNEVGEYFSLLKNILEENYLINKPSALFNMDETDLQLNNRPGQVLAQEGSKAVHTITSG</sequence>
<keyword evidence="2" id="KW-1185">Reference proteome</keyword>
<protein>
    <submittedName>
        <fullName evidence="1">Uncharacterized protein</fullName>
    </submittedName>
</protein>